<evidence type="ECO:0000259" key="10">
    <source>
        <dbReference type="Pfam" id="PF13813"/>
    </source>
</evidence>
<evidence type="ECO:0000256" key="4">
    <source>
        <dbReference type="ARBA" id="ARBA00022692"/>
    </source>
</evidence>
<feature type="transmembrane region" description="Helical" evidence="9">
    <location>
        <begin position="160"/>
        <end position="184"/>
    </location>
</feature>
<gene>
    <name evidence="11" type="ORF">NC653_002820</name>
</gene>
<keyword evidence="8" id="KW-0012">Acyltransferase</keyword>
<dbReference type="Pfam" id="PF13813">
    <property type="entry name" value="MBOAT_2"/>
    <property type="match status" value="1"/>
</dbReference>
<evidence type="ECO:0000256" key="3">
    <source>
        <dbReference type="ARBA" id="ARBA00022679"/>
    </source>
</evidence>
<feature type="transmembrane region" description="Helical" evidence="9">
    <location>
        <begin position="268"/>
        <end position="289"/>
    </location>
</feature>
<evidence type="ECO:0000256" key="1">
    <source>
        <dbReference type="ARBA" id="ARBA00004141"/>
    </source>
</evidence>
<comment type="subcellular location">
    <subcellularLocation>
        <location evidence="1">Membrane</location>
        <topology evidence="1">Multi-pass membrane protein</topology>
    </subcellularLocation>
</comment>
<feature type="transmembrane region" description="Helical" evidence="9">
    <location>
        <begin position="56"/>
        <end position="76"/>
    </location>
</feature>
<feature type="domain" description="Wax synthase" evidence="10">
    <location>
        <begin position="189"/>
        <end position="277"/>
    </location>
</feature>
<keyword evidence="4 9" id="KW-0812">Transmembrane</keyword>
<evidence type="ECO:0000256" key="8">
    <source>
        <dbReference type="ARBA" id="ARBA00023315"/>
    </source>
</evidence>
<dbReference type="PANTHER" id="PTHR31595:SF40">
    <property type="entry name" value="WAX SYNTHASE DOMAIN-CONTAINING PROTEIN"/>
    <property type="match status" value="1"/>
</dbReference>
<protein>
    <recommendedName>
        <fullName evidence="10">Wax synthase domain-containing protein</fullName>
    </recommendedName>
</protein>
<dbReference type="InterPro" id="IPR044851">
    <property type="entry name" value="Wax_synthase"/>
</dbReference>
<evidence type="ECO:0000256" key="6">
    <source>
        <dbReference type="ARBA" id="ARBA00023098"/>
    </source>
</evidence>
<dbReference type="Proteomes" id="UP001164929">
    <property type="component" value="Chromosome 1"/>
</dbReference>
<feature type="transmembrane region" description="Helical" evidence="9">
    <location>
        <begin position="88"/>
        <end position="105"/>
    </location>
</feature>
<evidence type="ECO:0000256" key="5">
    <source>
        <dbReference type="ARBA" id="ARBA00022989"/>
    </source>
</evidence>
<keyword evidence="7 9" id="KW-0472">Membrane</keyword>
<dbReference type="PANTHER" id="PTHR31595">
    <property type="entry name" value="LONG-CHAIN-ALCOHOL O-FATTY-ACYLTRANSFERASE 3-RELATED"/>
    <property type="match status" value="1"/>
</dbReference>
<evidence type="ECO:0000256" key="7">
    <source>
        <dbReference type="ARBA" id="ARBA00023136"/>
    </source>
</evidence>
<keyword evidence="3" id="KW-0808">Transferase</keyword>
<feature type="transmembrane region" description="Helical" evidence="9">
    <location>
        <begin position="7"/>
        <end position="26"/>
    </location>
</feature>
<feature type="transmembrane region" description="Helical" evidence="9">
    <location>
        <begin position="301"/>
        <end position="321"/>
    </location>
</feature>
<name>A0AAD6RPU1_9ROSI</name>
<dbReference type="GO" id="GO:0008374">
    <property type="term" value="F:O-acyltransferase activity"/>
    <property type="evidence" value="ECO:0007669"/>
    <property type="project" value="InterPro"/>
</dbReference>
<feature type="transmembrane region" description="Helical" evidence="9">
    <location>
        <begin position="237"/>
        <end position="262"/>
    </location>
</feature>
<evidence type="ECO:0000313" key="11">
    <source>
        <dbReference type="EMBL" id="KAJ7012901.1"/>
    </source>
</evidence>
<evidence type="ECO:0000256" key="2">
    <source>
        <dbReference type="ARBA" id="ARBA00007282"/>
    </source>
</evidence>
<accession>A0AAD6RPU1</accession>
<evidence type="ECO:0000313" key="12">
    <source>
        <dbReference type="Proteomes" id="UP001164929"/>
    </source>
</evidence>
<keyword evidence="5 9" id="KW-1133">Transmembrane helix</keyword>
<sequence>MANEIANFIKVSFSVLASTCYCYAVGRIVPKGTARLLCLLPIVGLFLYLPLHLHTIYLSGLTAFFIAWLANFKILLFAFGEGPLSSDPSISLASFVFVACFPIRIQQKPSPRSRDSHLQDKEPKDGRKHMKYAIKVLLFAILANVPGYREYIHPQIVSFLYFLLLYVELETLFGVAAVAARVLIGLELEPPFNEPYLSTSLQDFWGRRWNLIVSSILRPAVYKPTRNLASRVVGRKWALIPAFMGTFLVSGLMHELILFYYVECDQRSPWEVTCFFLLHGVCLLTEIALKKRFGGRWQLPRLVTGPLTIGFVLFTGFQLFLPSLDRCKAFEKAYVELAALMAFLGKESQRLADYLNPLRVVIEEISAGVRGLKAGMREKRFGKKVRSTLVQDWLPIPHEDLTRLRRGGKFYCWRWAQTKGVKRKGASSFRLAVKELYGHWKHLSSLAAGDRRMQQTDNFEADGTHIDSLSAQGSN</sequence>
<feature type="transmembrane region" description="Helical" evidence="9">
    <location>
        <begin position="32"/>
        <end position="49"/>
    </location>
</feature>
<organism evidence="11 12">
    <name type="scientific">Populus alba x Populus x berolinensis</name>
    <dbReference type="NCBI Taxonomy" id="444605"/>
    <lineage>
        <taxon>Eukaryota</taxon>
        <taxon>Viridiplantae</taxon>
        <taxon>Streptophyta</taxon>
        <taxon>Embryophyta</taxon>
        <taxon>Tracheophyta</taxon>
        <taxon>Spermatophyta</taxon>
        <taxon>Magnoliopsida</taxon>
        <taxon>eudicotyledons</taxon>
        <taxon>Gunneridae</taxon>
        <taxon>Pentapetalae</taxon>
        <taxon>rosids</taxon>
        <taxon>fabids</taxon>
        <taxon>Malpighiales</taxon>
        <taxon>Salicaceae</taxon>
        <taxon>Saliceae</taxon>
        <taxon>Populus</taxon>
    </lineage>
</organism>
<comment type="caution">
    <text evidence="11">The sequence shown here is derived from an EMBL/GenBank/DDBJ whole genome shotgun (WGS) entry which is preliminary data.</text>
</comment>
<reference evidence="11 12" key="1">
    <citation type="journal article" date="2023" name="Mol. Ecol. Resour.">
        <title>Chromosome-level genome assembly of a triploid poplar Populus alba 'Berolinensis'.</title>
        <authorList>
            <person name="Chen S."/>
            <person name="Yu Y."/>
            <person name="Wang X."/>
            <person name="Wang S."/>
            <person name="Zhang T."/>
            <person name="Zhou Y."/>
            <person name="He R."/>
            <person name="Meng N."/>
            <person name="Wang Y."/>
            <person name="Liu W."/>
            <person name="Liu Z."/>
            <person name="Liu J."/>
            <person name="Guo Q."/>
            <person name="Huang H."/>
            <person name="Sederoff R.R."/>
            <person name="Wang G."/>
            <person name="Qu G."/>
            <person name="Chen S."/>
        </authorList>
    </citation>
    <scope>NUCLEOTIDE SEQUENCE [LARGE SCALE GENOMIC DNA]</scope>
    <source>
        <strain evidence="11">SC-2020</strain>
    </source>
</reference>
<dbReference type="GO" id="GO:0016020">
    <property type="term" value="C:membrane"/>
    <property type="evidence" value="ECO:0007669"/>
    <property type="project" value="UniProtKB-SubCell"/>
</dbReference>
<dbReference type="InterPro" id="IPR032805">
    <property type="entry name" value="Wax_synthase_dom"/>
</dbReference>
<keyword evidence="12" id="KW-1185">Reference proteome</keyword>
<evidence type="ECO:0000256" key="9">
    <source>
        <dbReference type="SAM" id="Phobius"/>
    </source>
</evidence>
<keyword evidence="6" id="KW-0443">Lipid metabolism</keyword>
<dbReference type="EMBL" id="JAQIZT010000001">
    <property type="protein sequence ID" value="KAJ7012901.1"/>
    <property type="molecule type" value="Genomic_DNA"/>
</dbReference>
<dbReference type="AlphaFoldDB" id="A0AAD6RPU1"/>
<comment type="similarity">
    <text evidence="2">Belongs to the wax synthase family.</text>
</comment>
<proteinExistence type="inferred from homology"/>
<dbReference type="GO" id="GO:0006629">
    <property type="term" value="P:lipid metabolic process"/>
    <property type="evidence" value="ECO:0007669"/>
    <property type="project" value="UniProtKB-KW"/>
</dbReference>